<gene>
    <name evidence="1" type="ORF">T459_14865</name>
</gene>
<dbReference type="Proteomes" id="UP000222542">
    <property type="component" value="Unassembled WGS sequence"/>
</dbReference>
<dbReference type="Gramene" id="PHT81850">
    <property type="protein sequence ID" value="PHT81850"/>
    <property type="gene ID" value="T459_14865"/>
</dbReference>
<dbReference type="PANTHER" id="PTHR47592">
    <property type="entry name" value="PBF68 PROTEIN"/>
    <property type="match status" value="1"/>
</dbReference>
<comment type="caution">
    <text evidence="1">The sequence shown here is derived from an EMBL/GenBank/DDBJ whole genome shotgun (WGS) entry which is preliminary data.</text>
</comment>
<reference evidence="1 2" key="2">
    <citation type="journal article" date="2017" name="Genome Biol.">
        <title>New reference genome sequences of hot pepper reveal the massive evolution of plant disease-resistance genes by retroduplication.</title>
        <authorList>
            <person name="Kim S."/>
            <person name="Park J."/>
            <person name="Yeom S.I."/>
            <person name="Kim Y.M."/>
            <person name="Seo E."/>
            <person name="Kim K.T."/>
            <person name="Kim M.S."/>
            <person name="Lee J.M."/>
            <person name="Cheong K."/>
            <person name="Shin H.S."/>
            <person name="Kim S.B."/>
            <person name="Han K."/>
            <person name="Lee J."/>
            <person name="Park M."/>
            <person name="Lee H.A."/>
            <person name="Lee H.Y."/>
            <person name="Lee Y."/>
            <person name="Oh S."/>
            <person name="Lee J.H."/>
            <person name="Choi E."/>
            <person name="Choi E."/>
            <person name="Lee S.E."/>
            <person name="Jeon J."/>
            <person name="Kim H."/>
            <person name="Choi G."/>
            <person name="Song H."/>
            <person name="Lee J."/>
            <person name="Lee S.C."/>
            <person name="Kwon J.K."/>
            <person name="Lee H.Y."/>
            <person name="Koo N."/>
            <person name="Hong Y."/>
            <person name="Kim R.W."/>
            <person name="Kang W.H."/>
            <person name="Huh J.H."/>
            <person name="Kang B.C."/>
            <person name="Yang T.J."/>
            <person name="Lee Y.H."/>
            <person name="Bennetzen J.L."/>
            <person name="Choi D."/>
        </authorList>
    </citation>
    <scope>NUCLEOTIDE SEQUENCE [LARGE SCALE GENOMIC DNA]</scope>
    <source>
        <strain evidence="2">cv. CM334</strain>
    </source>
</reference>
<keyword evidence="2" id="KW-1185">Reference proteome</keyword>
<dbReference type="EMBL" id="AYRZ02000005">
    <property type="protein sequence ID" value="PHT81850.1"/>
    <property type="molecule type" value="Genomic_DNA"/>
</dbReference>
<protein>
    <submittedName>
        <fullName evidence="1">Uncharacterized protein</fullName>
    </submittedName>
</protein>
<organism evidence="1 2">
    <name type="scientific">Capsicum annuum</name>
    <name type="common">Capsicum pepper</name>
    <dbReference type="NCBI Taxonomy" id="4072"/>
    <lineage>
        <taxon>Eukaryota</taxon>
        <taxon>Viridiplantae</taxon>
        <taxon>Streptophyta</taxon>
        <taxon>Embryophyta</taxon>
        <taxon>Tracheophyta</taxon>
        <taxon>Spermatophyta</taxon>
        <taxon>Magnoliopsida</taxon>
        <taxon>eudicotyledons</taxon>
        <taxon>Gunneridae</taxon>
        <taxon>Pentapetalae</taxon>
        <taxon>asterids</taxon>
        <taxon>lamiids</taxon>
        <taxon>Solanales</taxon>
        <taxon>Solanaceae</taxon>
        <taxon>Solanoideae</taxon>
        <taxon>Capsiceae</taxon>
        <taxon>Capsicum</taxon>
    </lineage>
</organism>
<evidence type="ECO:0000313" key="2">
    <source>
        <dbReference type="Proteomes" id="UP000222542"/>
    </source>
</evidence>
<dbReference type="PANTHER" id="PTHR47592:SF27">
    <property type="entry name" value="OS08G0421700 PROTEIN"/>
    <property type="match status" value="1"/>
</dbReference>
<evidence type="ECO:0000313" key="1">
    <source>
        <dbReference type="EMBL" id="PHT81850.1"/>
    </source>
</evidence>
<reference evidence="1 2" key="1">
    <citation type="journal article" date="2014" name="Nat. Genet.">
        <title>Genome sequence of the hot pepper provides insights into the evolution of pungency in Capsicum species.</title>
        <authorList>
            <person name="Kim S."/>
            <person name="Park M."/>
            <person name="Yeom S.I."/>
            <person name="Kim Y.M."/>
            <person name="Lee J.M."/>
            <person name="Lee H.A."/>
            <person name="Seo E."/>
            <person name="Choi J."/>
            <person name="Cheong K."/>
            <person name="Kim K.T."/>
            <person name="Jung K."/>
            <person name="Lee G.W."/>
            <person name="Oh S.K."/>
            <person name="Bae C."/>
            <person name="Kim S.B."/>
            <person name="Lee H.Y."/>
            <person name="Kim S.Y."/>
            <person name="Kim M.S."/>
            <person name="Kang B.C."/>
            <person name="Jo Y.D."/>
            <person name="Yang H.B."/>
            <person name="Jeong H.J."/>
            <person name="Kang W.H."/>
            <person name="Kwon J.K."/>
            <person name="Shin C."/>
            <person name="Lim J.Y."/>
            <person name="Park J.H."/>
            <person name="Huh J.H."/>
            <person name="Kim J.S."/>
            <person name="Kim B.D."/>
            <person name="Cohen O."/>
            <person name="Paran I."/>
            <person name="Suh M.C."/>
            <person name="Lee S.B."/>
            <person name="Kim Y.K."/>
            <person name="Shin Y."/>
            <person name="Noh S.J."/>
            <person name="Park J."/>
            <person name="Seo Y.S."/>
            <person name="Kwon S.Y."/>
            <person name="Kim H.A."/>
            <person name="Park J.M."/>
            <person name="Kim H.J."/>
            <person name="Choi S.B."/>
            <person name="Bosland P.W."/>
            <person name="Reeves G."/>
            <person name="Jo S.H."/>
            <person name="Lee B.W."/>
            <person name="Cho H.T."/>
            <person name="Choi H.S."/>
            <person name="Lee M.S."/>
            <person name="Yu Y."/>
            <person name="Do Choi Y."/>
            <person name="Park B.S."/>
            <person name="van Deynze A."/>
            <person name="Ashrafi H."/>
            <person name="Hill T."/>
            <person name="Kim W.T."/>
            <person name="Pai H.S."/>
            <person name="Ahn H.K."/>
            <person name="Yeam I."/>
            <person name="Giovannoni J.J."/>
            <person name="Rose J.K."/>
            <person name="Sorensen I."/>
            <person name="Lee S.J."/>
            <person name="Kim R.W."/>
            <person name="Choi I.Y."/>
            <person name="Choi B.S."/>
            <person name="Lim J.S."/>
            <person name="Lee Y.H."/>
            <person name="Choi D."/>
        </authorList>
    </citation>
    <scope>NUCLEOTIDE SEQUENCE [LARGE SCALE GENOMIC DNA]</scope>
    <source>
        <strain evidence="2">cv. CM334</strain>
    </source>
</reference>
<dbReference type="AlphaFoldDB" id="A0A2G2ZIN9"/>
<sequence length="109" mass="12406">MTTDSQVNNAAPAMAATNVATMSRTSALRAMAPTEKPKKFMDVDFKRNYILNSLQDDLRNVYSGIKMSKELWGVQERKYKTENAGTKKFFVARFLEFKMIDKKSVVSQV</sequence>
<proteinExistence type="predicted"/>
<name>A0A2G2ZIN9_CAPAN</name>
<accession>A0A2G2ZIN9</accession>